<comment type="caution">
    <text evidence="2">The sequence shown here is derived from an EMBL/GenBank/DDBJ whole genome shotgun (WGS) entry which is preliminary data.</text>
</comment>
<dbReference type="InterPro" id="IPR007902">
    <property type="entry name" value="Chl4/mis15/CENP-N"/>
</dbReference>
<dbReference type="AlphaFoldDB" id="A0A1B7NQ67"/>
<feature type="compositionally biased region" description="Polar residues" evidence="1">
    <location>
        <begin position="499"/>
        <end position="508"/>
    </location>
</feature>
<evidence type="ECO:0000256" key="1">
    <source>
        <dbReference type="SAM" id="MobiDB-lite"/>
    </source>
</evidence>
<sequence length="552" mass="60617">MARRVAVRAPTAASLPDSLRIPSTTFSLIKAFGKLSRPSLLDLVFQWLDDKNVNSFPPHLGVGSVANFVEDEGDLNAYPPAASVEELRGIYEDLRSRKGGKREVIDRILEGDWRHGISLRQLAMVDMRYIEEHPVGLRWTALQLVPIKGDPASPSQPGGDTSTIPLPRFHASTFLSSIQRELSPLVKAHYHIYRSKTLPLTFVRIFVVDSPYQQPRQSPYIFTDASRIIYLAFPDSTPYIYSSQLSSPSPSGAKATTSTTTTLNNALTTDTRTLRRLVKDAIPKALSRPQERYTLKPTSLTAKSLHTLLSLRGPGRTNSANGVFTVFADAVVDGCPLDPRLPQSVAPENYTGHSEDIPGYELGKENIPLPQQQPGKLASTHTHSGSKKTPFRQSGVADAEPMQEAKKRKLAVNSRFGTSGGQRVPPTIHPSSSSLRHATANKDSPPPPPPPWQSQSQHVPVPALDRLEIHLQDPPIPSNLQDENRDEEDHDDDDDDETGPSTLSLTFSGSDVITGFRRLAELSVVDPVRMPSWMTGEEGVSVAVVKGGKRRR</sequence>
<dbReference type="Pfam" id="PF05238">
    <property type="entry name" value="CENP-N"/>
    <property type="match status" value="1"/>
</dbReference>
<reference evidence="2 3" key="1">
    <citation type="submission" date="2015-07" db="EMBL/GenBank/DDBJ databases">
        <title>Emmonsia species relationships and genome sequence.</title>
        <authorList>
            <person name="Cuomo C.A."/>
            <person name="Schwartz I.S."/>
            <person name="Kenyon C."/>
            <person name="de Hoog G.S."/>
            <person name="Govender N.P."/>
            <person name="Botha A."/>
            <person name="Moreno L."/>
            <person name="de Vries M."/>
            <person name="Munoz J.F."/>
            <person name="Stielow J.B."/>
        </authorList>
    </citation>
    <scope>NUCLEOTIDE SEQUENCE [LARGE SCALE GENOMIC DNA]</scope>
    <source>
        <strain evidence="2 3">CBS 136260</strain>
    </source>
</reference>
<dbReference type="STRING" id="1658172.A0A1B7NQ67"/>
<feature type="compositionally biased region" description="Polar residues" evidence="1">
    <location>
        <begin position="369"/>
        <end position="383"/>
    </location>
</feature>
<proteinExistence type="predicted"/>
<evidence type="ECO:0008006" key="4">
    <source>
        <dbReference type="Google" id="ProtNLM"/>
    </source>
</evidence>
<organism evidence="2 3">
    <name type="scientific">Emergomyces africanus</name>
    <dbReference type="NCBI Taxonomy" id="1955775"/>
    <lineage>
        <taxon>Eukaryota</taxon>
        <taxon>Fungi</taxon>
        <taxon>Dikarya</taxon>
        <taxon>Ascomycota</taxon>
        <taxon>Pezizomycotina</taxon>
        <taxon>Eurotiomycetes</taxon>
        <taxon>Eurotiomycetidae</taxon>
        <taxon>Onygenales</taxon>
        <taxon>Ajellomycetaceae</taxon>
        <taxon>Emergomyces</taxon>
    </lineage>
</organism>
<feature type="compositionally biased region" description="Acidic residues" evidence="1">
    <location>
        <begin position="484"/>
        <end position="498"/>
    </location>
</feature>
<dbReference type="OrthoDB" id="6585699at2759"/>
<dbReference type="EMBL" id="LGUA01001245">
    <property type="protein sequence ID" value="OAX78918.1"/>
    <property type="molecule type" value="Genomic_DNA"/>
</dbReference>
<gene>
    <name evidence="2" type="ORF">ACJ72_06767</name>
</gene>
<dbReference type="Gene3D" id="3.10.20.720">
    <property type="match status" value="1"/>
</dbReference>
<accession>A0A1B7NQ67</accession>
<dbReference type="GO" id="GO:0007059">
    <property type="term" value="P:chromosome segregation"/>
    <property type="evidence" value="ECO:0007669"/>
    <property type="project" value="InterPro"/>
</dbReference>
<feature type="region of interest" description="Disordered" evidence="1">
    <location>
        <begin position="343"/>
        <end position="458"/>
    </location>
</feature>
<evidence type="ECO:0000313" key="3">
    <source>
        <dbReference type="Proteomes" id="UP000091918"/>
    </source>
</evidence>
<feature type="region of interest" description="Disordered" evidence="1">
    <location>
        <begin position="473"/>
        <end position="508"/>
    </location>
</feature>
<name>A0A1B7NQ67_9EURO</name>
<dbReference type="Proteomes" id="UP000091918">
    <property type="component" value="Unassembled WGS sequence"/>
</dbReference>
<keyword evidence="3" id="KW-1185">Reference proteome</keyword>
<evidence type="ECO:0000313" key="2">
    <source>
        <dbReference type="EMBL" id="OAX78918.1"/>
    </source>
</evidence>
<protein>
    <recommendedName>
        <fullName evidence="4">CHL4 family chromosome segregation protein</fullName>
    </recommendedName>
</protein>
<dbReference type="GO" id="GO:0034080">
    <property type="term" value="P:CENP-A containing chromatin assembly"/>
    <property type="evidence" value="ECO:0007669"/>
    <property type="project" value="InterPro"/>
</dbReference>